<keyword evidence="2" id="KW-1185">Reference proteome</keyword>
<dbReference type="Pfam" id="PF13350">
    <property type="entry name" value="Y_phosphatase3"/>
    <property type="match status" value="1"/>
</dbReference>
<evidence type="ECO:0000313" key="2">
    <source>
        <dbReference type="Proteomes" id="UP001597492"/>
    </source>
</evidence>
<dbReference type="EC" id="3.1.3.48" evidence="1"/>
<dbReference type="RefSeq" id="WP_187325744.1">
    <property type="nucleotide sequence ID" value="NZ_JBHUNE010000009.1"/>
</dbReference>
<dbReference type="SUPFAM" id="SSF52799">
    <property type="entry name" value="(Phosphotyrosine protein) phosphatases II"/>
    <property type="match status" value="1"/>
</dbReference>
<dbReference type="Proteomes" id="UP001597492">
    <property type="component" value="Unassembled WGS sequence"/>
</dbReference>
<name>A0ABW5V3G9_9MICO</name>
<accession>A0ABW5V3G9</accession>
<proteinExistence type="predicted"/>
<evidence type="ECO:0000313" key="1">
    <source>
        <dbReference type="EMBL" id="MFD2759154.1"/>
    </source>
</evidence>
<keyword evidence="1" id="KW-0378">Hydrolase</keyword>
<organism evidence="1 2">
    <name type="scientific">Gulosibacter faecalis</name>
    <dbReference type="NCBI Taxonomy" id="272240"/>
    <lineage>
        <taxon>Bacteria</taxon>
        <taxon>Bacillati</taxon>
        <taxon>Actinomycetota</taxon>
        <taxon>Actinomycetes</taxon>
        <taxon>Micrococcales</taxon>
        <taxon>Microbacteriaceae</taxon>
        <taxon>Gulosibacter</taxon>
    </lineage>
</organism>
<dbReference type="EMBL" id="JBHUNE010000009">
    <property type="protein sequence ID" value="MFD2759154.1"/>
    <property type="molecule type" value="Genomic_DNA"/>
</dbReference>
<comment type="caution">
    <text evidence="1">The sequence shown here is derived from an EMBL/GenBank/DDBJ whole genome shotgun (WGS) entry which is preliminary data.</text>
</comment>
<dbReference type="InterPro" id="IPR029021">
    <property type="entry name" value="Prot-tyrosine_phosphatase-like"/>
</dbReference>
<protein>
    <submittedName>
        <fullName evidence="1">Tyrosine-protein phosphatase</fullName>
        <ecNumber evidence="1">3.1.3.48</ecNumber>
    </submittedName>
</protein>
<dbReference type="InterPro" id="IPR026893">
    <property type="entry name" value="Tyr/Ser_Pase_IphP-type"/>
</dbReference>
<dbReference type="GO" id="GO:0004725">
    <property type="term" value="F:protein tyrosine phosphatase activity"/>
    <property type="evidence" value="ECO:0007669"/>
    <property type="project" value="UniProtKB-EC"/>
</dbReference>
<dbReference type="Gene3D" id="3.90.190.10">
    <property type="entry name" value="Protein tyrosine phosphatase superfamily"/>
    <property type="match status" value="1"/>
</dbReference>
<reference evidence="2" key="1">
    <citation type="journal article" date="2019" name="Int. J. Syst. Evol. Microbiol.">
        <title>The Global Catalogue of Microorganisms (GCM) 10K type strain sequencing project: providing services to taxonomists for standard genome sequencing and annotation.</title>
        <authorList>
            <consortium name="The Broad Institute Genomics Platform"/>
            <consortium name="The Broad Institute Genome Sequencing Center for Infectious Disease"/>
            <person name="Wu L."/>
            <person name="Ma J."/>
        </authorList>
    </citation>
    <scope>NUCLEOTIDE SEQUENCE [LARGE SCALE GENOMIC DNA]</scope>
    <source>
        <strain evidence="2">TISTR 1514</strain>
    </source>
</reference>
<sequence>MTRERGWPGAFNARDLGGIPVAGGAVRDGVLFRSGQPQAWAEAAWAQAAAEGVRRVLDLRDATEPQGPAVGTEAIDYRFAPVEDPTLPEFRARFQPYLNHTDGYADFVAMFAPRVADAVGELFDAGPGTLVCCSAGRDRTGLVTGIALLALGADGATLADEDERAVRAVNAHHLTREKPHPYERWLPEEELAPVIESRGAALREFAASFDSQGFLAEHGVDAPRVTAAREWLVEPAPAYPRPAQP</sequence>
<gene>
    <name evidence="1" type="ORF">ACFSW7_12290</name>
</gene>